<evidence type="ECO:0000256" key="3">
    <source>
        <dbReference type="ARBA" id="ARBA00022723"/>
    </source>
</evidence>
<dbReference type="InterPro" id="IPR018163">
    <property type="entry name" value="Thr/Ala-tRNA-synth_IIc_edit"/>
</dbReference>
<accession>A0A1N7DUM1</accession>
<dbReference type="Pfam" id="PF07973">
    <property type="entry name" value="tRNA_SAD"/>
    <property type="match status" value="1"/>
</dbReference>
<evidence type="ECO:0000313" key="6">
    <source>
        <dbReference type="EMBL" id="SIR79534.1"/>
    </source>
</evidence>
<dbReference type="SUPFAM" id="SSF55186">
    <property type="entry name" value="ThrRS/AlaRS common domain"/>
    <property type="match status" value="1"/>
</dbReference>
<dbReference type="EMBL" id="FTNI01000015">
    <property type="protein sequence ID" value="SIR79534.1"/>
    <property type="molecule type" value="Genomic_DNA"/>
</dbReference>
<dbReference type="AlphaFoldDB" id="A0A1N7DUM1"/>
<protein>
    <submittedName>
        <fullName evidence="6">Misacylated tRNA(Ala) deacylase</fullName>
    </submittedName>
</protein>
<name>A0A1N7DUM1_9ACTN</name>
<organism evidence="6 7">
    <name type="scientific">Microbispora rosea</name>
    <dbReference type="NCBI Taxonomy" id="58117"/>
    <lineage>
        <taxon>Bacteria</taxon>
        <taxon>Bacillati</taxon>
        <taxon>Actinomycetota</taxon>
        <taxon>Actinomycetes</taxon>
        <taxon>Streptosporangiales</taxon>
        <taxon>Streptosporangiaceae</taxon>
        <taxon>Microbispora</taxon>
    </lineage>
</organism>
<dbReference type="InterPro" id="IPR012947">
    <property type="entry name" value="tRNA_SAD"/>
</dbReference>
<reference evidence="7" key="1">
    <citation type="submission" date="2017-01" db="EMBL/GenBank/DDBJ databases">
        <authorList>
            <person name="Varghese N."/>
            <person name="Submissions S."/>
        </authorList>
    </citation>
    <scope>NUCLEOTIDE SEQUENCE [LARGE SCALE GENOMIC DNA]</scope>
    <source>
        <strain evidence="7">ATCC 12950</strain>
    </source>
</reference>
<keyword evidence="3" id="KW-0479">Metal-binding</keyword>
<dbReference type="InterPro" id="IPR018165">
    <property type="entry name" value="Ala-tRNA-synth_IIc_core"/>
</dbReference>
<evidence type="ECO:0000256" key="1">
    <source>
        <dbReference type="ARBA" id="ARBA00001947"/>
    </source>
</evidence>
<dbReference type="PANTHER" id="PTHR43462">
    <property type="entry name" value="ALANYL-TRNA EDITING PROTEIN"/>
    <property type="match status" value="1"/>
</dbReference>
<keyword evidence="7" id="KW-1185">Reference proteome</keyword>
<feature type="domain" description="Alanyl-transfer RNA synthetases family profile" evidence="5">
    <location>
        <begin position="54"/>
        <end position="291"/>
    </location>
</feature>
<sequence>MARAVRTSPRPARLAIPVLADDTTQARTVRPAPGTGHGPAAVTRLGEVTFDLHGRTRRLELTDQDLRSFEAVVLEATPDGIVLDRSAFYPGGGGQPPDHGVLLWQGVETRIEGVRKGDDLCLVPAEDDPIPPAGTVVRAAVADERRSALMRTHSGLHVLCGVVFRDYGALVTGGNMEPMTARMDFNLPEVPPGFKEAIEDACNAEIAADRRIDVRLLPRAEAFAIPDIIRTATNLVPEGIPEVRIVDIVGLDTQADGGTHVASTKQIGRIKVAKIESKGRGFRRLRIAIAD</sequence>
<dbReference type="GO" id="GO:0002161">
    <property type="term" value="F:aminoacyl-tRNA deacylase activity"/>
    <property type="evidence" value="ECO:0007669"/>
    <property type="project" value="UniProtKB-ARBA"/>
</dbReference>
<proteinExistence type="predicted"/>
<dbReference type="Gene3D" id="2.40.30.130">
    <property type="match status" value="1"/>
</dbReference>
<gene>
    <name evidence="6" type="ORF">SAMN05421833_115194</name>
</gene>
<dbReference type="PANTHER" id="PTHR43462:SF1">
    <property type="entry name" value="ALANYL-TRNA EDITING PROTEIN AARSD1"/>
    <property type="match status" value="1"/>
</dbReference>
<dbReference type="InterPro" id="IPR009000">
    <property type="entry name" value="Transl_B-barrel_sf"/>
</dbReference>
<comment type="cofactor">
    <cofactor evidence="1">
        <name>Zn(2+)</name>
        <dbReference type="ChEBI" id="CHEBI:29105"/>
    </cofactor>
</comment>
<dbReference type="SMART" id="SM00863">
    <property type="entry name" value="tRNA_SAD"/>
    <property type="match status" value="1"/>
</dbReference>
<dbReference type="PROSITE" id="PS50860">
    <property type="entry name" value="AA_TRNA_LIGASE_II_ALA"/>
    <property type="match status" value="1"/>
</dbReference>
<dbReference type="GO" id="GO:0005524">
    <property type="term" value="F:ATP binding"/>
    <property type="evidence" value="ECO:0007669"/>
    <property type="project" value="InterPro"/>
</dbReference>
<comment type="subcellular location">
    <subcellularLocation>
        <location evidence="2">Cytoplasm</location>
    </subcellularLocation>
</comment>
<dbReference type="Pfam" id="PF01411">
    <property type="entry name" value="tRNA-synt_2c"/>
    <property type="match status" value="1"/>
</dbReference>
<dbReference type="GO" id="GO:0003676">
    <property type="term" value="F:nucleic acid binding"/>
    <property type="evidence" value="ECO:0007669"/>
    <property type="project" value="InterPro"/>
</dbReference>
<dbReference type="SUPFAM" id="SSF50447">
    <property type="entry name" value="Translation proteins"/>
    <property type="match status" value="1"/>
</dbReference>
<evidence type="ECO:0000259" key="5">
    <source>
        <dbReference type="PROSITE" id="PS50860"/>
    </source>
</evidence>
<evidence type="ECO:0000313" key="7">
    <source>
        <dbReference type="Proteomes" id="UP000186096"/>
    </source>
</evidence>
<dbReference type="GO" id="GO:0046872">
    <property type="term" value="F:metal ion binding"/>
    <property type="evidence" value="ECO:0007669"/>
    <property type="project" value="UniProtKB-KW"/>
</dbReference>
<keyword evidence="4" id="KW-0862">Zinc</keyword>
<dbReference type="STRING" id="58117.SAMN05421833_115194"/>
<dbReference type="GO" id="GO:0005737">
    <property type="term" value="C:cytoplasm"/>
    <property type="evidence" value="ECO:0007669"/>
    <property type="project" value="UniProtKB-SubCell"/>
</dbReference>
<evidence type="ECO:0000256" key="4">
    <source>
        <dbReference type="ARBA" id="ARBA00022833"/>
    </source>
</evidence>
<evidence type="ECO:0000256" key="2">
    <source>
        <dbReference type="ARBA" id="ARBA00004496"/>
    </source>
</evidence>
<dbReference type="GO" id="GO:0004813">
    <property type="term" value="F:alanine-tRNA ligase activity"/>
    <property type="evidence" value="ECO:0007669"/>
    <property type="project" value="InterPro"/>
</dbReference>
<dbReference type="Gene3D" id="3.30.980.10">
    <property type="entry name" value="Threonyl-trna Synthetase, Chain A, domain 2"/>
    <property type="match status" value="1"/>
</dbReference>
<dbReference type="Proteomes" id="UP000186096">
    <property type="component" value="Unassembled WGS sequence"/>
</dbReference>
<dbReference type="InterPro" id="IPR018164">
    <property type="entry name" value="Ala-tRNA-synth_IIc_N"/>
</dbReference>
<dbReference type="InterPro" id="IPR051335">
    <property type="entry name" value="Alanyl-tRNA_Editing_Enzymes"/>
</dbReference>
<dbReference type="GO" id="GO:0006419">
    <property type="term" value="P:alanyl-tRNA aminoacylation"/>
    <property type="evidence" value="ECO:0007669"/>
    <property type="project" value="InterPro"/>
</dbReference>